<feature type="region of interest" description="Disordered" evidence="1">
    <location>
        <begin position="142"/>
        <end position="189"/>
    </location>
</feature>
<evidence type="ECO:0000313" key="2">
    <source>
        <dbReference type="EMBL" id="GFS70743.1"/>
    </source>
</evidence>
<sequence>MEGLAPAKTWVPAEGYGEAGIPRGPSGPKEGLAQAKTRVYARGLWKVRGLFRRPEAILRERPGTPAGSVGKEGLALPKTFGPGTSEECPGATGKTSGASGTDRWSGPKKGSTEESPHPGARCGRLKTAGWHAAIKALAKDDRGHFECTRGPKKAGRSVTVKRTCTGPRCSRGRVGSPPEVPVPRPRVAS</sequence>
<dbReference type="AlphaFoldDB" id="A0A8X6SZ86"/>
<feature type="compositionally biased region" description="Low complexity" evidence="1">
    <location>
        <begin position="90"/>
        <end position="101"/>
    </location>
</feature>
<dbReference type="EMBL" id="BMAW01000801">
    <property type="protein sequence ID" value="GFS70743.1"/>
    <property type="molecule type" value="Genomic_DNA"/>
</dbReference>
<name>A0A8X6SZ86_NEPPI</name>
<evidence type="ECO:0000313" key="3">
    <source>
        <dbReference type="Proteomes" id="UP000887013"/>
    </source>
</evidence>
<reference evidence="2" key="1">
    <citation type="submission" date="2020-08" db="EMBL/GenBank/DDBJ databases">
        <title>Multicomponent nature underlies the extraordinary mechanical properties of spider dragline silk.</title>
        <authorList>
            <person name="Kono N."/>
            <person name="Nakamura H."/>
            <person name="Mori M."/>
            <person name="Yoshida Y."/>
            <person name="Ohtoshi R."/>
            <person name="Malay A.D."/>
            <person name="Moran D.A.P."/>
            <person name="Tomita M."/>
            <person name="Numata K."/>
            <person name="Arakawa K."/>
        </authorList>
    </citation>
    <scope>NUCLEOTIDE SEQUENCE</scope>
</reference>
<comment type="caution">
    <text evidence="2">The sequence shown here is derived from an EMBL/GenBank/DDBJ whole genome shotgun (WGS) entry which is preliminary data.</text>
</comment>
<evidence type="ECO:0000256" key="1">
    <source>
        <dbReference type="SAM" id="MobiDB-lite"/>
    </source>
</evidence>
<organism evidence="2 3">
    <name type="scientific">Nephila pilipes</name>
    <name type="common">Giant wood spider</name>
    <name type="synonym">Nephila maculata</name>
    <dbReference type="NCBI Taxonomy" id="299642"/>
    <lineage>
        <taxon>Eukaryota</taxon>
        <taxon>Metazoa</taxon>
        <taxon>Ecdysozoa</taxon>
        <taxon>Arthropoda</taxon>
        <taxon>Chelicerata</taxon>
        <taxon>Arachnida</taxon>
        <taxon>Araneae</taxon>
        <taxon>Araneomorphae</taxon>
        <taxon>Entelegynae</taxon>
        <taxon>Araneoidea</taxon>
        <taxon>Nephilidae</taxon>
        <taxon>Nephila</taxon>
    </lineage>
</organism>
<feature type="compositionally biased region" description="Pro residues" evidence="1">
    <location>
        <begin position="178"/>
        <end position="189"/>
    </location>
</feature>
<keyword evidence="3" id="KW-1185">Reference proteome</keyword>
<gene>
    <name evidence="2" type="ORF">NPIL_120651</name>
</gene>
<protein>
    <submittedName>
        <fullName evidence="2">Uncharacterized protein</fullName>
    </submittedName>
</protein>
<proteinExistence type="predicted"/>
<feature type="region of interest" description="Disordered" evidence="1">
    <location>
        <begin position="58"/>
        <end position="126"/>
    </location>
</feature>
<dbReference type="Proteomes" id="UP000887013">
    <property type="component" value="Unassembled WGS sequence"/>
</dbReference>
<accession>A0A8X6SZ86</accession>